<keyword evidence="2" id="KW-1185">Reference proteome</keyword>
<evidence type="ECO:0000313" key="1">
    <source>
        <dbReference type="EMBL" id="PWE31725.1"/>
    </source>
</evidence>
<dbReference type="EMBL" id="QEYD01000001">
    <property type="protein sequence ID" value="PWE31725.1"/>
    <property type="molecule type" value="Genomic_DNA"/>
</dbReference>
<dbReference type="InterPro" id="IPR024078">
    <property type="entry name" value="LmbE-like_dom_sf"/>
</dbReference>
<dbReference type="PANTHER" id="PTHR12993">
    <property type="entry name" value="N-ACETYLGLUCOSAMINYL-PHOSPHATIDYLINOSITOL DE-N-ACETYLASE-RELATED"/>
    <property type="match status" value="1"/>
</dbReference>
<accession>A0A2U2CIK4</accession>
<reference evidence="1 2" key="1">
    <citation type="submission" date="2018-05" db="EMBL/GenBank/DDBJ databases">
        <title>Pararhodobacter marina sp. nov., isolated from deep-sea water of the Indian Ocean.</title>
        <authorList>
            <person name="Lai Q.Sr."/>
            <person name="Liu X."/>
            <person name="Shao Z."/>
        </authorList>
    </citation>
    <scope>NUCLEOTIDE SEQUENCE [LARGE SCALE GENOMIC DNA]</scope>
    <source>
        <strain evidence="1 2">CIC4N-9</strain>
    </source>
</reference>
<dbReference type="AlphaFoldDB" id="A0A2U2CIK4"/>
<dbReference type="GO" id="GO:0016811">
    <property type="term" value="F:hydrolase activity, acting on carbon-nitrogen (but not peptide) bonds, in linear amides"/>
    <property type="evidence" value="ECO:0007669"/>
    <property type="project" value="TreeGrafter"/>
</dbReference>
<protein>
    <submittedName>
        <fullName evidence="1">PIG-L family deacetylase</fullName>
    </submittedName>
</protein>
<dbReference type="OrthoDB" id="9790023at2"/>
<organism evidence="1 2">
    <name type="scientific">Pararhodobacter marinus</name>
    <dbReference type="NCBI Taxonomy" id="2184063"/>
    <lineage>
        <taxon>Bacteria</taxon>
        <taxon>Pseudomonadati</taxon>
        <taxon>Pseudomonadota</taxon>
        <taxon>Alphaproteobacteria</taxon>
        <taxon>Rhodobacterales</taxon>
        <taxon>Paracoccaceae</taxon>
        <taxon>Pararhodobacter</taxon>
    </lineage>
</organism>
<comment type="caution">
    <text evidence="1">The sequence shown here is derived from an EMBL/GenBank/DDBJ whole genome shotgun (WGS) entry which is preliminary data.</text>
</comment>
<dbReference type="InterPro" id="IPR003737">
    <property type="entry name" value="GlcNAc_PI_deacetylase-related"/>
</dbReference>
<name>A0A2U2CIK4_9RHOB</name>
<dbReference type="Gene3D" id="3.40.50.10320">
    <property type="entry name" value="LmbE-like"/>
    <property type="match status" value="1"/>
</dbReference>
<gene>
    <name evidence="1" type="ORF">C4N9_01560</name>
</gene>
<sequence length="233" mass="25263">MAMTTSFDALTHGAPLVVLAPHPDDESLGCGALLAQAFAAGTGALVVCLTDGSASHKGSRRYPPSRLAALRRRELEEAVLRLGGTPRDILWLGLEDARTAGNPRIPAVIRLLCRTCQRLGAGSLFATLETDPHTDHKTAAAIAEAVAARVGLRHFGYPIWTRWQRPDFRADLTGWTEHRLPPGPHAARKRAAIAAHRSQLEPLIDDAAVSFRLDPGFVEDLSTGPELFFERSR</sequence>
<dbReference type="SUPFAM" id="SSF102588">
    <property type="entry name" value="LmbE-like"/>
    <property type="match status" value="1"/>
</dbReference>
<dbReference type="PANTHER" id="PTHR12993:SF29">
    <property type="entry name" value="BLR3841 PROTEIN"/>
    <property type="match status" value="1"/>
</dbReference>
<evidence type="ECO:0000313" key="2">
    <source>
        <dbReference type="Proteomes" id="UP000244940"/>
    </source>
</evidence>
<dbReference type="Pfam" id="PF02585">
    <property type="entry name" value="PIG-L"/>
    <property type="match status" value="1"/>
</dbReference>
<proteinExistence type="predicted"/>
<dbReference type="Proteomes" id="UP000244940">
    <property type="component" value="Unassembled WGS sequence"/>
</dbReference>